<gene>
    <name evidence="3" type="ORF">PR048_025634</name>
</gene>
<dbReference type="Gene3D" id="1.10.340.70">
    <property type="match status" value="1"/>
</dbReference>
<dbReference type="InterPro" id="IPR041588">
    <property type="entry name" value="Integrase_H2C2"/>
</dbReference>
<organism evidence="3 4">
    <name type="scientific">Dryococelus australis</name>
    <dbReference type="NCBI Taxonomy" id="614101"/>
    <lineage>
        <taxon>Eukaryota</taxon>
        <taxon>Metazoa</taxon>
        <taxon>Ecdysozoa</taxon>
        <taxon>Arthropoda</taxon>
        <taxon>Hexapoda</taxon>
        <taxon>Insecta</taxon>
        <taxon>Pterygota</taxon>
        <taxon>Neoptera</taxon>
        <taxon>Polyneoptera</taxon>
        <taxon>Phasmatodea</taxon>
        <taxon>Verophasmatodea</taxon>
        <taxon>Anareolatae</taxon>
        <taxon>Phasmatidae</taxon>
        <taxon>Eurycanthinae</taxon>
        <taxon>Dryococelus</taxon>
    </lineage>
</organism>
<reference evidence="3 4" key="1">
    <citation type="submission" date="2023-02" db="EMBL/GenBank/DDBJ databases">
        <title>LHISI_Scaffold_Assembly.</title>
        <authorList>
            <person name="Stuart O.P."/>
            <person name="Cleave R."/>
            <person name="Magrath M.J.L."/>
            <person name="Mikheyev A.S."/>
        </authorList>
    </citation>
    <scope>NUCLEOTIDE SEQUENCE [LARGE SCALE GENOMIC DNA]</scope>
    <source>
        <strain evidence="3">Daus_M_001</strain>
        <tissue evidence="3">Leg muscle</tissue>
    </source>
</reference>
<accession>A0ABQ9GRX8</accession>
<dbReference type="PANTHER" id="PTHR37984:SF5">
    <property type="entry name" value="PROTEIN NYNRIN-LIKE"/>
    <property type="match status" value="1"/>
</dbReference>
<proteinExistence type="predicted"/>
<dbReference type="EC" id="2.7.7.49" evidence="1"/>
<dbReference type="EMBL" id="JARBHB010000010">
    <property type="protein sequence ID" value="KAJ8874768.1"/>
    <property type="molecule type" value="Genomic_DNA"/>
</dbReference>
<evidence type="ECO:0000313" key="3">
    <source>
        <dbReference type="EMBL" id="KAJ8874768.1"/>
    </source>
</evidence>
<dbReference type="InterPro" id="IPR050951">
    <property type="entry name" value="Retrovirus_Pol_polyprotein"/>
</dbReference>
<keyword evidence="4" id="KW-1185">Reference proteome</keyword>
<protein>
    <recommendedName>
        <fullName evidence="1">RNA-directed DNA polymerase</fullName>
        <ecNumber evidence="1">2.7.7.49</ecNumber>
    </recommendedName>
</protein>
<name>A0ABQ9GRX8_9NEOP</name>
<dbReference type="Proteomes" id="UP001159363">
    <property type="component" value="Chromosome 9"/>
</dbReference>
<evidence type="ECO:0000259" key="2">
    <source>
        <dbReference type="Pfam" id="PF17921"/>
    </source>
</evidence>
<dbReference type="PANTHER" id="PTHR37984">
    <property type="entry name" value="PROTEIN CBG26694"/>
    <property type="match status" value="1"/>
</dbReference>
<evidence type="ECO:0000313" key="4">
    <source>
        <dbReference type="Proteomes" id="UP001159363"/>
    </source>
</evidence>
<sequence length="243" mass="27661">MFDPKKEITLQCNTSQHGVKCCLLQKSSTEASSMQMEITASRCLTDRSPRLQCLRLKLLKYTHMCTLHLTDGMSCIPLPETEKDHDIVETIHSLSAHLPMIETLSFPVYLICIKVIGQLPASFHQNVRHNDKVLDSLHVEDKMVFLGSKIVVPTALQPYVLNIAHEGHGGVEKTKSRARHLFYWHLMSTDIEQYVSRCWTCEKFQRANGREPLIPHTIPRLPYLKEGADILEEAGNAYLVLID</sequence>
<feature type="domain" description="Integrase zinc-binding" evidence="2">
    <location>
        <begin position="152"/>
        <end position="205"/>
    </location>
</feature>
<comment type="caution">
    <text evidence="3">The sequence shown here is derived from an EMBL/GenBank/DDBJ whole genome shotgun (WGS) entry which is preliminary data.</text>
</comment>
<evidence type="ECO:0000256" key="1">
    <source>
        <dbReference type="ARBA" id="ARBA00012493"/>
    </source>
</evidence>
<dbReference type="Pfam" id="PF17921">
    <property type="entry name" value="Integrase_H2C2"/>
    <property type="match status" value="1"/>
</dbReference>